<evidence type="ECO:0000313" key="3">
    <source>
        <dbReference type="EMBL" id="MDU0114761.1"/>
    </source>
</evidence>
<feature type="region of interest" description="Disordered" evidence="1">
    <location>
        <begin position="55"/>
        <end position="74"/>
    </location>
</feature>
<evidence type="ECO:0008006" key="5">
    <source>
        <dbReference type="Google" id="ProtNLM"/>
    </source>
</evidence>
<dbReference type="PROSITE" id="PS51257">
    <property type="entry name" value="PROKAR_LIPOPROTEIN"/>
    <property type="match status" value="1"/>
</dbReference>
<name>A0ABU3R504_9GAMM</name>
<evidence type="ECO:0000313" key="4">
    <source>
        <dbReference type="Proteomes" id="UP001257914"/>
    </source>
</evidence>
<dbReference type="EMBL" id="JAWCUA010000010">
    <property type="protein sequence ID" value="MDU0114761.1"/>
    <property type="molecule type" value="Genomic_DNA"/>
</dbReference>
<accession>A0ABU3R504</accession>
<proteinExistence type="predicted"/>
<keyword evidence="4" id="KW-1185">Reference proteome</keyword>
<feature type="signal peptide" evidence="2">
    <location>
        <begin position="1"/>
        <end position="24"/>
    </location>
</feature>
<sequence>MVKSTMLVLLSSLFIAGCSSTNWVKVDNSDFSSAELESALKACNYREAMKKSNKAMLGTSQQVRSSSNVSHHELDQITEQEVNKAKDDAMQKANSDVMHKNMNLAKDAYKCVENKGFIIKS</sequence>
<evidence type="ECO:0000256" key="2">
    <source>
        <dbReference type="SAM" id="SignalP"/>
    </source>
</evidence>
<feature type="compositionally biased region" description="Polar residues" evidence="1">
    <location>
        <begin position="58"/>
        <end position="69"/>
    </location>
</feature>
<evidence type="ECO:0000256" key="1">
    <source>
        <dbReference type="SAM" id="MobiDB-lite"/>
    </source>
</evidence>
<protein>
    <recommendedName>
        <fullName evidence="5">Lipoprotein</fullName>
    </recommendedName>
</protein>
<gene>
    <name evidence="3" type="ORF">RT723_17540</name>
</gene>
<keyword evidence="2" id="KW-0732">Signal</keyword>
<reference evidence="3 4" key="1">
    <citation type="submission" date="2023-10" db="EMBL/GenBank/DDBJ databases">
        <title>Psychrosphaera aquimaarina strain SW33 isolated from seawater.</title>
        <authorList>
            <person name="Bayburt H."/>
            <person name="Kim J.M."/>
            <person name="Choi B.J."/>
            <person name="Jeon C.O."/>
        </authorList>
    </citation>
    <scope>NUCLEOTIDE SEQUENCE [LARGE SCALE GENOMIC DNA]</scope>
    <source>
        <strain evidence="3 4">KCTC 52743</strain>
    </source>
</reference>
<dbReference type="Proteomes" id="UP001257914">
    <property type="component" value="Unassembled WGS sequence"/>
</dbReference>
<dbReference type="RefSeq" id="WP_315948441.1">
    <property type="nucleotide sequence ID" value="NZ_JAWCUA010000010.1"/>
</dbReference>
<comment type="caution">
    <text evidence="3">The sequence shown here is derived from an EMBL/GenBank/DDBJ whole genome shotgun (WGS) entry which is preliminary data.</text>
</comment>
<organism evidence="3 4">
    <name type="scientific">Psychrosphaera aquimarina</name>
    <dbReference type="NCBI Taxonomy" id="2044854"/>
    <lineage>
        <taxon>Bacteria</taxon>
        <taxon>Pseudomonadati</taxon>
        <taxon>Pseudomonadota</taxon>
        <taxon>Gammaproteobacteria</taxon>
        <taxon>Alteromonadales</taxon>
        <taxon>Pseudoalteromonadaceae</taxon>
        <taxon>Psychrosphaera</taxon>
    </lineage>
</organism>
<feature type="chain" id="PRO_5045292311" description="Lipoprotein" evidence="2">
    <location>
        <begin position="25"/>
        <end position="121"/>
    </location>
</feature>